<feature type="compositionally biased region" description="Basic and acidic residues" evidence="1">
    <location>
        <begin position="1721"/>
        <end position="1737"/>
    </location>
</feature>
<feature type="compositionally biased region" description="Acidic residues" evidence="1">
    <location>
        <begin position="164"/>
        <end position="173"/>
    </location>
</feature>
<feature type="region of interest" description="Disordered" evidence="1">
    <location>
        <begin position="1183"/>
        <end position="1352"/>
    </location>
</feature>
<dbReference type="InParanoid" id="J4GJK6"/>
<feature type="region of interest" description="Disordered" evidence="1">
    <location>
        <begin position="917"/>
        <end position="937"/>
    </location>
</feature>
<evidence type="ECO:0000313" key="2">
    <source>
        <dbReference type="EMBL" id="CCL99195.1"/>
    </source>
</evidence>
<feature type="compositionally biased region" description="Polar residues" evidence="1">
    <location>
        <begin position="1537"/>
        <end position="1551"/>
    </location>
</feature>
<feature type="region of interest" description="Disordered" evidence="1">
    <location>
        <begin position="972"/>
        <end position="1006"/>
    </location>
</feature>
<feature type="compositionally biased region" description="Polar residues" evidence="1">
    <location>
        <begin position="981"/>
        <end position="996"/>
    </location>
</feature>
<feature type="compositionally biased region" description="Basic residues" evidence="1">
    <location>
        <begin position="1687"/>
        <end position="1700"/>
    </location>
</feature>
<feature type="region of interest" description="Disordered" evidence="1">
    <location>
        <begin position="1650"/>
        <end position="1737"/>
    </location>
</feature>
<dbReference type="OrthoDB" id="2804229at2759"/>
<proteinExistence type="predicted"/>
<dbReference type="GeneID" id="24094106"/>
<feature type="compositionally biased region" description="Low complexity" evidence="1">
    <location>
        <begin position="1397"/>
        <end position="1408"/>
    </location>
</feature>
<organism evidence="2 3">
    <name type="scientific">Fibroporia radiculosa</name>
    <dbReference type="NCBI Taxonomy" id="599839"/>
    <lineage>
        <taxon>Eukaryota</taxon>
        <taxon>Fungi</taxon>
        <taxon>Dikarya</taxon>
        <taxon>Basidiomycota</taxon>
        <taxon>Agaricomycotina</taxon>
        <taxon>Agaricomycetes</taxon>
        <taxon>Polyporales</taxon>
        <taxon>Fibroporiaceae</taxon>
        <taxon>Fibroporia</taxon>
    </lineage>
</organism>
<reference evidence="2 3" key="1">
    <citation type="journal article" date="2012" name="Appl. Environ. Microbiol.">
        <title>Short-read sequencing for genomic analysis of the brown rot fungus Fibroporia radiculosa.</title>
        <authorList>
            <person name="Tang J.D."/>
            <person name="Perkins A.D."/>
            <person name="Sonstegard T.S."/>
            <person name="Schroeder S.G."/>
            <person name="Burgess S.C."/>
            <person name="Diehl S.V."/>
        </authorList>
    </citation>
    <scope>NUCLEOTIDE SEQUENCE [LARGE SCALE GENOMIC DNA]</scope>
    <source>
        <strain evidence="2 3">TFFH 294</strain>
    </source>
</reference>
<keyword evidence="3" id="KW-1185">Reference proteome</keyword>
<dbReference type="Proteomes" id="UP000006352">
    <property type="component" value="Unassembled WGS sequence"/>
</dbReference>
<feature type="compositionally biased region" description="Polar residues" evidence="1">
    <location>
        <begin position="427"/>
        <end position="440"/>
    </location>
</feature>
<evidence type="ECO:0000313" key="3">
    <source>
        <dbReference type="Proteomes" id="UP000006352"/>
    </source>
</evidence>
<feature type="region of interest" description="Disordered" evidence="1">
    <location>
        <begin position="60"/>
        <end position="208"/>
    </location>
</feature>
<accession>J4GJK6</accession>
<feature type="compositionally biased region" description="Low complexity" evidence="1">
    <location>
        <begin position="1566"/>
        <end position="1581"/>
    </location>
</feature>
<feature type="compositionally biased region" description="Basic and acidic residues" evidence="1">
    <location>
        <begin position="1671"/>
        <end position="1686"/>
    </location>
</feature>
<feature type="region of interest" description="Disordered" evidence="1">
    <location>
        <begin position="1"/>
        <end position="24"/>
    </location>
</feature>
<feature type="region of interest" description="Disordered" evidence="1">
    <location>
        <begin position="1537"/>
        <end position="1636"/>
    </location>
</feature>
<dbReference type="STRING" id="599839.J4GJK6"/>
<dbReference type="HOGENOM" id="CLU_237973_0_0_1"/>
<dbReference type="EMBL" id="HE796919">
    <property type="protein sequence ID" value="CCL99195.1"/>
    <property type="molecule type" value="Genomic_DNA"/>
</dbReference>
<dbReference type="RefSeq" id="XP_012178478.1">
    <property type="nucleotide sequence ID" value="XM_012323088.1"/>
</dbReference>
<feature type="compositionally biased region" description="Acidic residues" evidence="1">
    <location>
        <begin position="189"/>
        <end position="208"/>
    </location>
</feature>
<feature type="compositionally biased region" description="Low complexity" evidence="1">
    <location>
        <begin position="1324"/>
        <end position="1337"/>
    </location>
</feature>
<feature type="compositionally biased region" description="Acidic residues" evidence="1">
    <location>
        <begin position="117"/>
        <end position="137"/>
    </location>
</feature>
<name>J4GJK6_9APHY</name>
<feature type="compositionally biased region" description="Acidic residues" evidence="1">
    <location>
        <begin position="454"/>
        <end position="463"/>
    </location>
</feature>
<feature type="compositionally biased region" description="Polar residues" evidence="1">
    <location>
        <begin position="917"/>
        <end position="934"/>
    </location>
</feature>
<feature type="region of interest" description="Disordered" evidence="1">
    <location>
        <begin position="1375"/>
        <end position="1427"/>
    </location>
</feature>
<feature type="compositionally biased region" description="Basic and acidic residues" evidence="1">
    <location>
        <begin position="1311"/>
        <end position="1323"/>
    </location>
</feature>
<feature type="region of interest" description="Disordered" evidence="1">
    <location>
        <begin position="418"/>
        <end position="476"/>
    </location>
</feature>
<sequence>MATPFSTPRYPGAPHPTPASYNSSRRVARAPILNPYDKFTQPEFDSWIDDITGALKRALGREDPLAESVTVPDPFDGDEDVAEDSFAEVVARRAAKGKERAVDMGNSEEQPIIIPSDSEDEEDAEQWEVPSEDDEDQGSALSAEEGSDGEDEAGQPSGQVFELLSDEDEEEDSRDLAISSAPDMPESGAYEEEADHEAEDFEPEDADYENEAMLYGGELHDQVTVTLNGYTVEDVDADRDLELREEIDAFPPVDEPTQPVDLPDPWVGPKTYAEDYYSGGDIPPDLREHASPHLFPTEEDTGGEVVGLGVPTAEDVHELDELREHGKQIDMASLNQLPESRICSSTFAEDLDADIPTSDLRTQIVNNVHDILTDEALTPEKQDPMSQRLCSPETAETSISMVDPHIDGASKQDTLVDFMGEPENDNDGVQRQVSSSFTRNVHSHEDPTLFELQDSAEEDEDTDSPPRPSFSSHVDWNWPPAFASGRIATGAGHLRITGLYDDGDSPNEVYESNDAKIEEVEMSAPIVAQSETSVEPAHFPELPQDDSNALPISGMDDSGHQTEIGLGPSAVAFEQELSLLMQDGRPAVAKELLLERTVDLYADLDSMPTSGGALDITTEMAIDDDIPQPLESALDDSFLEEFLASPEGPPNLTLDDDPAAASADLLKLMRDGRTEIRAGDEIDFNDSASIASSSAEDKQVLPKVELLVEKTGCMKTCLSHEMIPDTDDTAGLDDEVRADDEQIGVDAVPVGDTIDVVSVLSEEVAEITEYEVEEPVTEGRRTAEPDCAGSSRFSSPYVIMDDREGSVKANVVEYIVTEPDAPISAVPSQVGDLEDIAADDLSESTPNVPVAEVNMDGSTEQTTNAQMAEGVCGRSIMADSTLLPPHVVEDIVSPFSLSPSRATAERFAKNINSLQNAEQPNKMVTGTQHASSEAASGAEMHPMLADGVPMPISADPTVPDPASVEHTPAPAELEATPQLPAATNASTRASSITSDGPSRGKSLSGLFTPLTAENSLLDSPKARLLDIGEDKFAESPLKQSVTAEALAAAEETSLPEDYSGHKRNMVVAQDPNDEQAASPFLTPQDAGPQDAQQHDIDELILEYPSDSETVGNLVQFQSQPGGNDPFVDVHDGADDIDAEGDVDPEYAHMAEPTLIETRPQGDLPDSINELGPQDNAALAAPTTEEAYVEDSDVASTPRASPGPPIAPDVDDASAEVKGTRAKEPATLESPPLEKTAKQDDVIAPAPESPRPLKRKRMSPVLPPRLTRSMSAMHNAGRGLSRLDVGNGKGKSRENDHSDDENDAPVSASNAGDRRSVRSSHESSRASSVASAATSNESLIVPPSPTTTRTDQQHHTLPAPFIHSSGILHHHHGRPLHLQFQPQPPIERKRAPSPSLPAPRAADASAEEPAPGPSQPVTPRKMLASSPVTRSNCRFHKISLPREEDGPRVFFLVPGCSLGNGELMEEESIQDHGPAILDKDTRLVSNIEKLDFSPYLLSVLRQLVSVDLLREQEIFFWPQPGDKYQWKSRRKSKVTKATIPTLSAASRKSTGARNLPRAASVALSDTGRSAGRAPSSRAGSVSTVGSSRRKSRLSDGGSLTTTASMSASELSDLSDVEEPPVKKQKEEALPNQTVQIESDVAASVLKASAVASRRLASRKSQRLSADASAYKPGDDKNEESTDDEQTRGKRRRSTRKTTKRTRANDDDGSQSVSAPPKKRRAREKDSSQVQKDEDTPAS</sequence>
<protein>
    <submittedName>
        <fullName evidence="2">Uncharacterized protein</fullName>
    </submittedName>
</protein>
<feature type="compositionally biased region" description="Acidic residues" evidence="1">
    <location>
        <begin position="75"/>
        <end position="86"/>
    </location>
</feature>
<feature type="compositionally biased region" description="Basic and acidic residues" evidence="1">
    <location>
        <begin position="1618"/>
        <end position="1627"/>
    </location>
</feature>
<evidence type="ECO:0000256" key="1">
    <source>
        <dbReference type="SAM" id="MobiDB-lite"/>
    </source>
</evidence>
<gene>
    <name evidence="2" type="ORF">FIBRA_01210</name>
</gene>
<feature type="compositionally biased region" description="Polar residues" evidence="1">
    <location>
        <begin position="1596"/>
        <end position="1610"/>
    </location>
</feature>